<dbReference type="GO" id="GO:0005886">
    <property type="term" value="C:plasma membrane"/>
    <property type="evidence" value="ECO:0007669"/>
    <property type="project" value="UniProtKB-SubCell"/>
</dbReference>
<evidence type="ECO:0000256" key="7">
    <source>
        <dbReference type="ARBA" id="ARBA00023251"/>
    </source>
</evidence>
<evidence type="ECO:0000313" key="10">
    <source>
        <dbReference type="EMBL" id="MBF9069738.1"/>
    </source>
</evidence>
<dbReference type="PANTHER" id="PTHR42718">
    <property type="entry name" value="MAJOR FACILITATOR SUPERFAMILY MULTIDRUG TRANSPORTER MFSC"/>
    <property type="match status" value="1"/>
</dbReference>
<keyword evidence="5 8" id="KW-1133">Transmembrane helix</keyword>
<feature type="transmembrane region" description="Helical" evidence="8">
    <location>
        <begin position="103"/>
        <end position="124"/>
    </location>
</feature>
<feature type="transmembrane region" description="Helical" evidence="8">
    <location>
        <begin position="78"/>
        <end position="97"/>
    </location>
</feature>
<evidence type="ECO:0000259" key="9">
    <source>
        <dbReference type="PROSITE" id="PS50850"/>
    </source>
</evidence>
<comment type="caution">
    <text evidence="10">The sequence shown here is derived from an EMBL/GenBank/DDBJ whole genome shotgun (WGS) entry which is preliminary data.</text>
</comment>
<keyword evidence="3" id="KW-1003">Cell membrane</keyword>
<dbReference type="GO" id="GO:0046677">
    <property type="term" value="P:response to antibiotic"/>
    <property type="evidence" value="ECO:0007669"/>
    <property type="project" value="UniProtKB-KW"/>
</dbReference>
<keyword evidence="2" id="KW-0813">Transport</keyword>
<dbReference type="InterPro" id="IPR011701">
    <property type="entry name" value="MFS"/>
</dbReference>
<evidence type="ECO:0000313" key="11">
    <source>
        <dbReference type="Proteomes" id="UP000657385"/>
    </source>
</evidence>
<keyword evidence="4 8" id="KW-0812">Transmembrane</keyword>
<evidence type="ECO:0000256" key="5">
    <source>
        <dbReference type="ARBA" id="ARBA00022989"/>
    </source>
</evidence>
<keyword evidence="6 8" id="KW-0472">Membrane</keyword>
<feature type="domain" description="Major facilitator superfamily (MFS) profile" evidence="9">
    <location>
        <begin position="12"/>
        <end position="501"/>
    </location>
</feature>
<dbReference type="InterPro" id="IPR020846">
    <property type="entry name" value="MFS_dom"/>
</dbReference>
<evidence type="ECO:0000256" key="4">
    <source>
        <dbReference type="ARBA" id="ARBA00022692"/>
    </source>
</evidence>
<dbReference type="PROSITE" id="PS50850">
    <property type="entry name" value="MFS"/>
    <property type="match status" value="1"/>
</dbReference>
<dbReference type="Gene3D" id="1.20.1720.10">
    <property type="entry name" value="Multidrug resistance protein D"/>
    <property type="match status" value="1"/>
</dbReference>
<evidence type="ECO:0000256" key="6">
    <source>
        <dbReference type="ARBA" id="ARBA00023136"/>
    </source>
</evidence>
<feature type="transmembrane region" description="Helical" evidence="8">
    <location>
        <begin position="162"/>
        <end position="183"/>
    </location>
</feature>
<dbReference type="PANTHER" id="PTHR42718:SF47">
    <property type="entry name" value="METHYL VIOLOGEN RESISTANCE PROTEIN SMVA"/>
    <property type="match status" value="1"/>
</dbReference>
<organism evidence="10 11">
    <name type="scientific">Streptacidiphilus fuscans</name>
    <dbReference type="NCBI Taxonomy" id="2789292"/>
    <lineage>
        <taxon>Bacteria</taxon>
        <taxon>Bacillati</taxon>
        <taxon>Actinomycetota</taxon>
        <taxon>Actinomycetes</taxon>
        <taxon>Kitasatosporales</taxon>
        <taxon>Streptomycetaceae</taxon>
        <taxon>Streptacidiphilus</taxon>
    </lineage>
</organism>
<dbReference type="CDD" id="cd17321">
    <property type="entry name" value="MFS_MMR_MDR_like"/>
    <property type="match status" value="1"/>
</dbReference>
<keyword evidence="7" id="KW-0046">Antibiotic resistance</keyword>
<gene>
    <name evidence="10" type="ORF">I2501_17060</name>
</gene>
<feature type="transmembrane region" description="Helical" evidence="8">
    <location>
        <begin position="195"/>
        <end position="216"/>
    </location>
</feature>
<evidence type="ECO:0000256" key="2">
    <source>
        <dbReference type="ARBA" id="ARBA00022448"/>
    </source>
</evidence>
<feature type="transmembrane region" description="Helical" evidence="8">
    <location>
        <begin position="136"/>
        <end position="156"/>
    </location>
</feature>
<dbReference type="InterPro" id="IPR036259">
    <property type="entry name" value="MFS_trans_sf"/>
</dbReference>
<evidence type="ECO:0000256" key="3">
    <source>
        <dbReference type="ARBA" id="ARBA00022475"/>
    </source>
</evidence>
<dbReference type="SUPFAM" id="SSF103473">
    <property type="entry name" value="MFS general substrate transporter"/>
    <property type="match status" value="1"/>
</dbReference>
<protein>
    <submittedName>
        <fullName evidence="10">MFS transporter</fullName>
    </submittedName>
</protein>
<feature type="transmembrane region" description="Helical" evidence="8">
    <location>
        <begin position="49"/>
        <end position="66"/>
    </location>
</feature>
<dbReference type="Proteomes" id="UP000657385">
    <property type="component" value="Unassembled WGS sequence"/>
</dbReference>
<feature type="transmembrane region" description="Helical" evidence="8">
    <location>
        <begin position="310"/>
        <end position="328"/>
    </location>
</feature>
<reference evidence="10" key="1">
    <citation type="submission" date="2020-11" db="EMBL/GenBank/DDBJ databases">
        <title>Isolation and identification of active actinomycetes.</title>
        <authorList>
            <person name="Yu B."/>
        </authorList>
    </citation>
    <scope>NUCLEOTIDE SEQUENCE</scope>
    <source>
        <strain evidence="10">NEAU-YB345</strain>
    </source>
</reference>
<accession>A0A931FDN3</accession>
<feature type="transmembrane region" description="Helical" evidence="8">
    <location>
        <begin position="477"/>
        <end position="497"/>
    </location>
</feature>
<dbReference type="EMBL" id="JADPRT010000006">
    <property type="protein sequence ID" value="MBF9069738.1"/>
    <property type="molecule type" value="Genomic_DNA"/>
</dbReference>
<evidence type="ECO:0000256" key="1">
    <source>
        <dbReference type="ARBA" id="ARBA00004651"/>
    </source>
</evidence>
<dbReference type="AlphaFoldDB" id="A0A931FDN3"/>
<comment type="subcellular location">
    <subcellularLocation>
        <location evidence="1">Cell membrane</location>
        <topology evidence="1">Multi-pass membrane protein</topology>
    </subcellularLocation>
</comment>
<dbReference type="Gene3D" id="1.20.1250.20">
    <property type="entry name" value="MFS general substrate transporter like domains"/>
    <property type="match status" value="1"/>
</dbReference>
<feature type="transmembrane region" description="Helical" evidence="8">
    <location>
        <begin position="359"/>
        <end position="379"/>
    </location>
</feature>
<feature type="transmembrane region" description="Helical" evidence="8">
    <location>
        <begin position="228"/>
        <end position="248"/>
    </location>
</feature>
<sequence>MNSSAPRRRWIALGVLVLAVLLVAVDATVLVLALPFISESLNPSSTQLLWIGDSYSFVIAGLLVSMGSLSDRIGRRRLLLYGSAAFGLASLLAAYAPSAAWLIAARALLGVAGATIMPSTLSLIRSLFPDDKERARAIGIWGAAATAGAAAGPLLGGVLLEHFWWGSVFLINIPLVLVLLVLGRKLLPESRDPKPGAWDMASVVLSLVGIIGAVYAVKEAAVDGPAGLGRWDVWVAAVLGVGCLVAFWRRQLRLPMPLLDVRLFAERRFTAAVLAALIALIGLSGVVFFLSQYFQLVRGWSPLQAGLADMPAFAGSTVGALVAASLATRLGYRRALAAGLLAMGLGLGALGWIDASTSYLLIGTAFAAVGLVEGVVYALSTTMVLESSPAEKAGAGRARARGAHGVGPARGHALVGTVLTAVYRSGLVLPAVLPAGTDAAARNSLGGAVEAAHHLPGASGDMLLDTARHAFVHGMSVAAFLAGGLLVAAAVLVWTLLRPRRDADRRTDGRTTDVSSAPSR</sequence>
<dbReference type="Pfam" id="PF07690">
    <property type="entry name" value="MFS_1"/>
    <property type="match status" value="1"/>
</dbReference>
<proteinExistence type="predicted"/>
<feature type="transmembrane region" description="Helical" evidence="8">
    <location>
        <begin position="269"/>
        <end position="290"/>
    </location>
</feature>
<dbReference type="GO" id="GO:0022857">
    <property type="term" value="F:transmembrane transporter activity"/>
    <property type="evidence" value="ECO:0007669"/>
    <property type="project" value="InterPro"/>
</dbReference>
<evidence type="ECO:0000256" key="8">
    <source>
        <dbReference type="SAM" id="Phobius"/>
    </source>
</evidence>
<keyword evidence="11" id="KW-1185">Reference proteome</keyword>
<name>A0A931FDN3_9ACTN</name>
<feature type="transmembrane region" description="Helical" evidence="8">
    <location>
        <begin position="335"/>
        <end position="353"/>
    </location>
</feature>